<name>A0A0U5ARH3_9ARAE</name>
<dbReference type="AlphaFoldDB" id="A0A0U5ARH3"/>
<dbReference type="CDD" id="cd02947">
    <property type="entry name" value="TRX_family"/>
    <property type="match status" value="1"/>
</dbReference>
<organism evidence="2">
    <name type="scientific">Symplocarpus renifolius</name>
    <dbReference type="NCBI Taxonomy" id="477955"/>
    <lineage>
        <taxon>Eukaryota</taxon>
        <taxon>Viridiplantae</taxon>
        <taxon>Streptophyta</taxon>
        <taxon>Embryophyta</taxon>
        <taxon>Tracheophyta</taxon>
        <taxon>Spermatophyta</taxon>
        <taxon>Magnoliopsida</taxon>
        <taxon>Liliopsida</taxon>
        <taxon>Araceae</taxon>
        <taxon>Orontioideae</taxon>
        <taxon>Symplocarpus</taxon>
    </lineage>
</organism>
<feature type="domain" description="Thioredoxin" evidence="1">
    <location>
        <begin position="85"/>
        <end position="160"/>
    </location>
</feature>
<gene>
    <name evidence="2" type="primary">SrTrxo2</name>
</gene>
<dbReference type="SUPFAM" id="SSF52833">
    <property type="entry name" value="Thioredoxin-like"/>
    <property type="match status" value="1"/>
</dbReference>
<dbReference type="EMBL" id="LC107869">
    <property type="protein sequence ID" value="BAU24796.1"/>
    <property type="molecule type" value="mRNA"/>
</dbReference>
<sequence>MGRRIALLLRPLLQSRHLSETPLLPRFFSVSSPPPCPPSLSVLSSDPFFFSPSSASSPRRTFSSSSGPSNIVVVGTAEELDSSLKRVQESGSPGIFYFTATWCGPCKFLSPILEELSKIYPHVTTYKIDIDKPNLKFFKDGKMAAQVIGANPKELKDTMENLYKME</sequence>
<dbReference type="InterPro" id="IPR036249">
    <property type="entry name" value="Thioredoxin-like_sf"/>
</dbReference>
<proteinExistence type="evidence at transcript level"/>
<evidence type="ECO:0000259" key="1">
    <source>
        <dbReference type="Pfam" id="PF00085"/>
    </source>
</evidence>
<protein>
    <submittedName>
        <fullName evidence="2">Thioredoxin o</fullName>
    </submittedName>
</protein>
<dbReference type="Pfam" id="PF00085">
    <property type="entry name" value="Thioredoxin"/>
    <property type="match status" value="1"/>
</dbReference>
<dbReference type="PANTHER" id="PTHR10438:SF405">
    <property type="entry name" value="THIOREDOXIN DOMAIN-CONTAINING PROTEIN"/>
    <property type="match status" value="1"/>
</dbReference>
<accession>A0A0U5ARH3</accession>
<dbReference type="InterPro" id="IPR050620">
    <property type="entry name" value="Thioredoxin_H-type-like"/>
</dbReference>
<dbReference type="SMR" id="A0A0U5ARH3"/>
<dbReference type="PANTHER" id="PTHR10438">
    <property type="entry name" value="THIOREDOXIN"/>
    <property type="match status" value="1"/>
</dbReference>
<evidence type="ECO:0000313" key="2">
    <source>
        <dbReference type="EMBL" id="BAU24796.1"/>
    </source>
</evidence>
<dbReference type="Gene3D" id="3.40.30.10">
    <property type="entry name" value="Glutaredoxin"/>
    <property type="match status" value="1"/>
</dbReference>
<reference evidence="2" key="1">
    <citation type="submission" date="2016-01" db="EMBL/GenBank/DDBJ databases">
        <title>Isolation of cDNAs encoding the mitochondrial thioredoxin from thermogenic spadix of skunk cabbage.</title>
        <authorList>
            <person name="Ito K."/>
            <person name="Umekawa Y."/>
        </authorList>
    </citation>
    <scope>NUCLEOTIDE SEQUENCE</scope>
    <source>
        <tissue evidence="2">Spadix</tissue>
    </source>
</reference>
<dbReference type="InterPro" id="IPR013766">
    <property type="entry name" value="Thioredoxin_domain"/>
</dbReference>